<evidence type="ECO:0000256" key="3">
    <source>
        <dbReference type="ARBA" id="ARBA00022989"/>
    </source>
</evidence>
<feature type="transmembrane region" description="Helical" evidence="6">
    <location>
        <begin position="335"/>
        <end position="356"/>
    </location>
</feature>
<proteinExistence type="predicted"/>
<gene>
    <name evidence="8" type="ORF">HCJ94_23275</name>
</gene>
<feature type="transmembrane region" description="Helical" evidence="6">
    <location>
        <begin position="368"/>
        <end position="392"/>
    </location>
</feature>
<feature type="transmembrane region" description="Helical" evidence="6">
    <location>
        <begin position="398"/>
        <end position="420"/>
    </location>
</feature>
<feature type="domain" description="Major facilitator superfamily (MFS) profile" evidence="7">
    <location>
        <begin position="38"/>
        <end position="426"/>
    </location>
</feature>
<feature type="compositionally biased region" description="Low complexity" evidence="5">
    <location>
        <begin position="9"/>
        <end position="19"/>
    </location>
</feature>
<dbReference type="PANTHER" id="PTHR23523:SF2">
    <property type="entry name" value="2-NITROIMIDAZOLE TRANSPORTER"/>
    <property type="match status" value="1"/>
</dbReference>
<feature type="transmembrane region" description="Helical" evidence="6">
    <location>
        <begin position="166"/>
        <end position="192"/>
    </location>
</feature>
<comment type="subcellular location">
    <subcellularLocation>
        <location evidence="1">Cell membrane</location>
        <topology evidence="1">Multi-pass membrane protein</topology>
    </subcellularLocation>
</comment>
<evidence type="ECO:0000256" key="6">
    <source>
        <dbReference type="SAM" id="Phobius"/>
    </source>
</evidence>
<feature type="transmembrane region" description="Helical" evidence="6">
    <location>
        <begin position="106"/>
        <end position="125"/>
    </location>
</feature>
<evidence type="ECO:0000313" key="8">
    <source>
        <dbReference type="EMBL" id="NJP34824.1"/>
    </source>
</evidence>
<comment type="caution">
    <text evidence="8">The sequence shown here is derived from an EMBL/GenBank/DDBJ whole genome shotgun (WGS) entry which is preliminary data.</text>
</comment>
<evidence type="ECO:0000256" key="5">
    <source>
        <dbReference type="SAM" id="MobiDB-lite"/>
    </source>
</evidence>
<dbReference type="PROSITE" id="PS50850">
    <property type="entry name" value="MFS"/>
    <property type="match status" value="1"/>
</dbReference>
<dbReference type="SUPFAM" id="SSF103473">
    <property type="entry name" value="MFS general substrate transporter"/>
    <property type="match status" value="1"/>
</dbReference>
<dbReference type="InterPro" id="IPR011701">
    <property type="entry name" value="MFS"/>
</dbReference>
<evidence type="ECO:0000259" key="7">
    <source>
        <dbReference type="PROSITE" id="PS50850"/>
    </source>
</evidence>
<dbReference type="Gene3D" id="1.20.1250.20">
    <property type="entry name" value="MFS general substrate transporter like domains"/>
    <property type="match status" value="2"/>
</dbReference>
<evidence type="ECO:0000313" key="9">
    <source>
        <dbReference type="Proteomes" id="UP000783871"/>
    </source>
</evidence>
<organism evidence="8 9">
    <name type="scientific">Micromonospora thermarum</name>
    <dbReference type="NCBI Taxonomy" id="2720024"/>
    <lineage>
        <taxon>Bacteria</taxon>
        <taxon>Bacillati</taxon>
        <taxon>Actinomycetota</taxon>
        <taxon>Actinomycetes</taxon>
        <taxon>Micromonosporales</taxon>
        <taxon>Micromonosporaceae</taxon>
        <taxon>Micromonospora</taxon>
    </lineage>
</organism>
<accession>A0ABX0ZC71</accession>
<reference evidence="8 9" key="1">
    <citation type="submission" date="2020-03" db="EMBL/GenBank/DDBJ databases">
        <title>WGS of actinomycetes isolated from Thailand.</title>
        <authorList>
            <person name="Thawai C."/>
        </authorList>
    </citation>
    <scope>NUCLEOTIDE SEQUENCE [LARGE SCALE GENOMIC DNA]</scope>
    <source>
        <strain evidence="8 9">HSS6-12</strain>
    </source>
</reference>
<evidence type="ECO:0000256" key="2">
    <source>
        <dbReference type="ARBA" id="ARBA00022692"/>
    </source>
</evidence>
<feature type="transmembrane region" description="Helical" evidence="6">
    <location>
        <begin position="131"/>
        <end position="154"/>
    </location>
</feature>
<feature type="transmembrane region" description="Helical" evidence="6">
    <location>
        <begin position="76"/>
        <end position="99"/>
    </location>
</feature>
<dbReference type="InterPro" id="IPR036259">
    <property type="entry name" value="MFS_trans_sf"/>
</dbReference>
<name>A0ABX0ZC71_9ACTN</name>
<dbReference type="Proteomes" id="UP000783871">
    <property type="component" value="Unassembled WGS sequence"/>
</dbReference>
<dbReference type="EMBL" id="JAATEO010000029">
    <property type="protein sequence ID" value="NJP34824.1"/>
    <property type="molecule type" value="Genomic_DNA"/>
</dbReference>
<keyword evidence="4 6" id="KW-0472">Membrane</keyword>
<feature type="transmembrane region" description="Helical" evidence="6">
    <location>
        <begin position="280"/>
        <end position="299"/>
    </location>
</feature>
<dbReference type="InterPro" id="IPR020846">
    <property type="entry name" value="MFS_dom"/>
</dbReference>
<feature type="region of interest" description="Disordered" evidence="5">
    <location>
        <begin position="1"/>
        <end position="32"/>
    </location>
</feature>
<feature type="transmembrane region" description="Helical" evidence="6">
    <location>
        <begin position="245"/>
        <end position="268"/>
    </location>
</feature>
<evidence type="ECO:0000256" key="1">
    <source>
        <dbReference type="ARBA" id="ARBA00004651"/>
    </source>
</evidence>
<dbReference type="InterPro" id="IPR052524">
    <property type="entry name" value="MFS_Cyanate_Porter"/>
</dbReference>
<sequence>MTPPPPPTATAVPPATVAPSAVDRGVDRPAPARHPATGGALVLAGMLLVALNLRAAVTSLGALLDEVRTGLGLSGAMAGLVTTLPTIAFAGLGALTPWLVRRVAPARVLVVAMAALAAGQVLRAVTGSALVFVLTSALALAGIAVANILLPMLVKQHFPHRTGLVTGAYTMALTTGTTVAAASAVPIAHAFGSWRVGLGVWAGLAAVAVLPWVPLALRARAAARRATPTADAAPRLRIRPARTRLGWAMAVYFGAQSLSGYAIMGWLAQLFRDAGYRPEAAGLLLAGVTALGVPIALLMPALAGRMRTLRPLVLSLTAASTLAYLGLALSPHDGALLWVTLLALGQGAFPLILTTIGLRARTAEGTVALSAFAQSTGYVIAALGPLLVGVLYEATGGWTAPIGFLLAALTVQTGAGLAIARPRYVEDET</sequence>
<feature type="transmembrane region" description="Helical" evidence="6">
    <location>
        <begin position="40"/>
        <end position="64"/>
    </location>
</feature>
<dbReference type="PANTHER" id="PTHR23523">
    <property type="match status" value="1"/>
</dbReference>
<dbReference type="Pfam" id="PF07690">
    <property type="entry name" value="MFS_1"/>
    <property type="match status" value="1"/>
</dbReference>
<evidence type="ECO:0000256" key="4">
    <source>
        <dbReference type="ARBA" id="ARBA00023136"/>
    </source>
</evidence>
<keyword evidence="2 6" id="KW-0812">Transmembrane</keyword>
<feature type="transmembrane region" description="Helical" evidence="6">
    <location>
        <begin position="198"/>
        <end position="217"/>
    </location>
</feature>
<feature type="transmembrane region" description="Helical" evidence="6">
    <location>
        <begin position="311"/>
        <end position="329"/>
    </location>
</feature>
<protein>
    <submittedName>
        <fullName evidence="8">MFS transporter</fullName>
    </submittedName>
</protein>
<keyword evidence="9" id="KW-1185">Reference proteome</keyword>
<keyword evidence="3 6" id="KW-1133">Transmembrane helix</keyword>